<dbReference type="EMBL" id="GDRN01103669">
    <property type="protein sequence ID" value="JAI58041.1"/>
    <property type="molecule type" value="Transcribed_RNA"/>
</dbReference>
<dbReference type="PANTHER" id="PTHR20956:SF12">
    <property type="entry name" value="FLYWCH-TYPE DOMAIN-CONTAINING PROTEIN"/>
    <property type="match status" value="1"/>
</dbReference>
<evidence type="ECO:0000313" key="2">
    <source>
        <dbReference type="EMBL" id="JAI58041.1"/>
    </source>
</evidence>
<feature type="domain" description="MULE transposase" evidence="1">
    <location>
        <begin position="320"/>
        <end position="415"/>
    </location>
</feature>
<dbReference type="PANTHER" id="PTHR20956">
    <property type="entry name" value="HEH2P"/>
    <property type="match status" value="1"/>
</dbReference>
<accession>A0A0P4VRI8</accession>
<evidence type="ECO:0000259" key="1">
    <source>
        <dbReference type="Pfam" id="PF10551"/>
    </source>
</evidence>
<dbReference type="InterPro" id="IPR018289">
    <property type="entry name" value="MULE_transposase_dom"/>
</dbReference>
<organism evidence="2">
    <name type="scientific">Scylla olivacea</name>
    <name type="common">Orange mud crab</name>
    <name type="synonym">Cancer olivacea</name>
    <dbReference type="NCBI Taxonomy" id="85551"/>
    <lineage>
        <taxon>Eukaryota</taxon>
        <taxon>Metazoa</taxon>
        <taxon>Ecdysozoa</taxon>
        <taxon>Arthropoda</taxon>
        <taxon>Crustacea</taxon>
        <taxon>Multicrustacea</taxon>
        <taxon>Malacostraca</taxon>
        <taxon>Eumalacostraca</taxon>
        <taxon>Eucarida</taxon>
        <taxon>Decapoda</taxon>
        <taxon>Pleocyemata</taxon>
        <taxon>Brachyura</taxon>
        <taxon>Eubrachyura</taxon>
        <taxon>Portunoidea</taxon>
        <taxon>Portunidae</taxon>
        <taxon>Portuninae</taxon>
        <taxon>Scylla</taxon>
    </lineage>
</organism>
<name>A0A0P4VRI8_SCYOL</name>
<dbReference type="Pfam" id="PF10551">
    <property type="entry name" value="MULE"/>
    <property type="match status" value="1"/>
</dbReference>
<proteinExistence type="predicted"/>
<reference evidence="2" key="1">
    <citation type="submission" date="2015-09" db="EMBL/GenBank/DDBJ databases">
        <title>Scylla olivacea transcriptome.</title>
        <authorList>
            <person name="Ikhwanuddin M."/>
        </authorList>
    </citation>
    <scope>NUCLEOTIDE SEQUENCE</scope>
</reference>
<sequence length="594" mass="67655">MVLYKVLIVRSHRYVSIPSTIFHFLHIGGIVRNSPPFFFLNIFFLYLHYFISSTVMNEEDMAFDSHNDVPMAESMQLQPASYDGTLENDQEEALSVPDISTRPPIPDQYEEDVIADDSITEVPCVGEEIQISYKLVEGATRGGKTLMVDFLGFSYNKKVLGRKKIQRDGKCTWRCSVRSKALTCPATVYQDGNIFTRGSRPHLHQGKTGAAVTAAVTAAAKSLAREKGNMFTSATTLVDRAMRQTEGSDNAFVNPVYLSRNVNRIRQKDRPVEPNSLDFELVVDHIPNEFLQKDIILDDARHLVFATADQLALLKKARTWYLDATFRVVRAPFQQLFGVHAFVKGSEGNVKQVPLAFILMSGKRKRDYRKVLNSILAIIQECKVEKIVMDFEMALWSVVRKLFPVAKLQGCAFLWNQAVWRKIQALGLAVPYLNHRPTQDYLKQLMALPFLPHEHITSTFDHLESRLPAGPIKDLTTYMRETWISGFWSPSEWTVFGQSIRTNNDVEGYHRRLNGSAGSSHIPFYVLVPLLFKEAKNVQVQVRLVKDGKLARCQRRKYRSLQGRIFSLWNKYEQHDLTTDQLLKACSRLSGPSV</sequence>
<dbReference type="Gene3D" id="2.20.25.240">
    <property type="match status" value="1"/>
</dbReference>
<protein>
    <recommendedName>
        <fullName evidence="1">MULE transposase domain-containing protein</fullName>
    </recommendedName>
</protein>
<dbReference type="AlphaFoldDB" id="A0A0P4VRI8"/>